<dbReference type="EMBL" id="WRPP01000001">
    <property type="protein sequence ID" value="MVU76013.1"/>
    <property type="molecule type" value="Genomic_DNA"/>
</dbReference>
<organism evidence="3 4">
    <name type="scientific">Nocardia terrae</name>
    <dbReference type="NCBI Taxonomy" id="2675851"/>
    <lineage>
        <taxon>Bacteria</taxon>
        <taxon>Bacillati</taxon>
        <taxon>Actinomycetota</taxon>
        <taxon>Actinomycetes</taxon>
        <taxon>Mycobacteriales</taxon>
        <taxon>Nocardiaceae</taxon>
        <taxon>Nocardia</taxon>
    </lineage>
</organism>
<feature type="compositionally biased region" description="Basic and acidic residues" evidence="1">
    <location>
        <begin position="1553"/>
        <end position="1565"/>
    </location>
</feature>
<dbReference type="SUPFAM" id="SSF52540">
    <property type="entry name" value="P-loop containing nucleoside triphosphate hydrolases"/>
    <property type="match status" value="1"/>
</dbReference>
<evidence type="ECO:0000313" key="3">
    <source>
        <dbReference type="EMBL" id="MVU76013.1"/>
    </source>
</evidence>
<comment type="caution">
    <text evidence="3">The sequence shown here is derived from an EMBL/GenBank/DDBJ whole genome shotgun (WGS) entry which is preliminary data.</text>
</comment>
<dbReference type="NCBIfam" id="NF041492">
    <property type="entry name" value="MobF"/>
    <property type="match status" value="1"/>
</dbReference>
<dbReference type="InterPro" id="IPR014862">
    <property type="entry name" value="TrwC"/>
</dbReference>
<dbReference type="Proteomes" id="UP000466794">
    <property type="component" value="Unassembled WGS sequence"/>
</dbReference>
<feature type="compositionally biased region" description="Basic and acidic residues" evidence="1">
    <location>
        <begin position="1577"/>
        <end position="1589"/>
    </location>
</feature>
<protein>
    <submittedName>
        <fullName evidence="3">Relaxase domain-containing protein</fullName>
    </submittedName>
</protein>
<name>A0A7K1UNU5_9NOCA</name>
<evidence type="ECO:0000259" key="2">
    <source>
        <dbReference type="SMART" id="SM00382"/>
    </source>
</evidence>
<keyword evidence="4" id="KW-1185">Reference proteome</keyword>
<evidence type="ECO:0000313" key="4">
    <source>
        <dbReference type="Proteomes" id="UP000466794"/>
    </source>
</evidence>
<dbReference type="CDD" id="cd18809">
    <property type="entry name" value="SF1_C_RecD"/>
    <property type="match status" value="1"/>
</dbReference>
<dbReference type="Pfam" id="PF13604">
    <property type="entry name" value="AAA_30"/>
    <property type="match status" value="1"/>
</dbReference>
<dbReference type="SUPFAM" id="SSF55464">
    <property type="entry name" value="Origin of replication-binding domain, RBD-like"/>
    <property type="match status" value="1"/>
</dbReference>
<dbReference type="InterPro" id="IPR027417">
    <property type="entry name" value="P-loop_NTPase"/>
</dbReference>
<feature type="region of interest" description="Disordered" evidence="1">
    <location>
        <begin position="1553"/>
        <end position="1636"/>
    </location>
</feature>
<sequence>MTIHALHAGDGYTYLTRQVATGDRTCAADKSFTDYYTATGTPPGRWFGRGADILGVTGDVSHDQMRALYGEGVHPDADRIIIDAIAAGATAHQALTAASLGSGTHARGRGTTPIQAIYQRDKTTLLAELGRPLTQQEWADLRANAARQHLTEELEREPSSIEIEDALADEKRRHARAVAGFDCVFTPQKSVSILWGLGDDALRAQIAQCHREAVEETLDRMQSEFSLARRGAGGVRQIDADGMTFTLYDHFDNRTGDPNLHTHAVVSARVLGADGKWCALDARSLYAATVSLSCQYNAAITGKLKRRLGLRFEPRYRNGLGKAPVYEIADVPETLITHFSRRPNIVRATEKLVADYRAKHGRNPSKTVQIRLAQAATLATRGAKPLPRTLRDMVAEWATDTEHFLGDGRTAQQWVEHVLRLSRDPNALRDYDAQHAALAAAIVLAACVPELADATPGQRATAVREVLQRYEFIAESDRVAAAEEVALLLDPEHENNLLDLAERVVGHVGCEVYDPQTIAAEVAETVARRRATWTEVHVRAAAEDRISACDFASDTQQAAAVAQIVSTVLADNIQLTVDPEPVPKALARNSGHSVFSTCAATTVRFSNQAVLDAETSLVDAANTPTPEFVTTTTVADAVTAVESETGRSLNPGQLRIVRHLCTAGTRLAVAIGPAGTGKTTAMRAVARAWINDGRPVLALAPQKSSARVLGDDIGVPARTIDSLLTRARKTGDPGIEHGTMLLVDEAGMAATAALAELQTLADAHGAVVRWIGDPAQLSAAEAGGCLRLVANDTHAPALDTVVRFADPDEADASLRVRDGDAPAAWQFYDSAGRIVSGMVDELREQILTAYLADLDAGVSSLMMAATLDDVHSLNGAAQAAHALAGHVATNGPGAALADAHTAYVGDIVVTRRNTNRIRITGGHRAGDPIDNGEQWRIRKVHTDGSLTLAGITHRGHIVLPARYVTDNTELGYASTVHRAQGMTVQRAYLLMGATLGRSLAYVGLTRGSDYNGIFLATDTLPNPALDRTPAEPCSEYEVWCRELAREDDNITATEVLRQELAAADDPQRLREIYDHARSLLVHNRIDTLLEHALPASLYQQVMVSPHYETLVETLDRAEQSGVDLTTLVGLAATDRWRVTADPIEATDDPAAVLRSRADRHIARQLALLATGAEGKFLAVRDLPAPKLASVPPRFAGIDAELADYTSDLYTRLTELDEPDQAVGRIAAVNKFADTFAVPDEAELPARLERIRADYEHTAHALGRDWARHELAQHLPAGLHRHVEDGPDYEHLLDVVAASHTADLDAREFITEITEISQPPLTRTTAAASVLAARGQTVLDQHQHARTRVLRTEPTPLPPIHPGIDHDLAAHAIQLREQLRALEDLELATELHANPLRALDGRDLNARIRALRATLNRPDPVRATTHGEALAAVEAEHAQLHMQADLVRAALTAQAAADTADVELATVTTAFSESQRNLDALPFYRIGNRREAAAERDSTQHVRAALHSQAKQARRRAEHACAEALSAGAAPHRWQAILDRDSNTTGKRAELAAARHTDTRAADLRARQAKARTTTTTKLDEALAERDRRRNLSPVRAATEQRLRDQRAVQPTENEAGRSSHGLEAAAAPEHDLGAEV</sequence>
<accession>A0A7K1UNU5</accession>
<dbReference type="SMART" id="SM00382">
    <property type="entry name" value="AAA"/>
    <property type="match status" value="1"/>
</dbReference>
<proteinExistence type="predicted"/>
<feature type="domain" description="AAA+ ATPase" evidence="2">
    <location>
        <begin position="664"/>
        <end position="808"/>
    </location>
</feature>
<dbReference type="Gene3D" id="2.30.30.940">
    <property type="match status" value="1"/>
</dbReference>
<gene>
    <name evidence="3" type="ORF">GPX89_01995</name>
</gene>
<dbReference type="Gene3D" id="3.40.50.300">
    <property type="entry name" value="P-loop containing nucleotide triphosphate hydrolases"/>
    <property type="match status" value="2"/>
</dbReference>
<dbReference type="InterPro" id="IPR003593">
    <property type="entry name" value="AAA+_ATPase"/>
</dbReference>
<dbReference type="Pfam" id="PF08751">
    <property type="entry name" value="TrwC"/>
    <property type="match status" value="1"/>
</dbReference>
<reference evidence="3 4" key="1">
    <citation type="submission" date="2019-12" db="EMBL/GenBank/DDBJ databases">
        <title>Nocardia sp. nov. ET3-3 isolated from soil.</title>
        <authorList>
            <person name="Kanchanasin P."/>
            <person name="Tanasupawat S."/>
            <person name="Yuki M."/>
            <person name="Kudo T."/>
        </authorList>
    </citation>
    <scope>NUCLEOTIDE SEQUENCE [LARGE SCALE GENOMIC DNA]</scope>
    <source>
        <strain evidence="3 4">ET3-3</strain>
    </source>
</reference>
<evidence type="ECO:0000256" key="1">
    <source>
        <dbReference type="SAM" id="MobiDB-lite"/>
    </source>
</evidence>
<dbReference type="RefSeq" id="WP_157354772.1">
    <property type="nucleotide sequence ID" value="NZ_WRPP01000001.1"/>
</dbReference>